<dbReference type="OrthoDB" id="3262926at2759"/>
<gene>
    <name evidence="3" type="ORF">E0Z10_g9833</name>
</gene>
<feature type="compositionally biased region" description="Polar residues" evidence="1">
    <location>
        <begin position="8"/>
        <end position="17"/>
    </location>
</feature>
<dbReference type="Gene3D" id="3.10.490.10">
    <property type="entry name" value="Gamma-glutamyl cyclotransferase-like"/>
    <property type="match status" value="1"/>
</dbReference>
<dbReference type="InterPro" id="IPR036568">
    <property type="entry name" value="GGCT-like_sf"/>
</dbReference>
<accession>A0A4Z0YJR5</accession>
<evidence type="ECO:0000313" key="3">
    <source>
        <dbReference type="EMBL" id="TGJ78933.1"/>
    </source>
</evidence>
<reference evidence="3 4" key="1">
    <citation type="submission" date="2019-03" db="EMBL/GenBank/DDBJ databases">
        <title>Draft genome sequence of Xylaria hypoxylon DSM 108379, a ubiquitous saprotrophic-parasitic fungi on hardwood.</title>
        <authorList>
            <person name="Buettner E."/>
            <person name="Leonhardt S."/>
            <person name="Gebauer A.M."/>
            <person name="Liers C."/>
            <person name="Hofrichter M."/>
            <person name="Kellner H."/>
        </authorList>
    </citation>
    <scope>NUCLEOTIDE SEQUENCE [LARGE SCALE GENOMIC DNA]</scope>
    <source>
        <strain evidence="3 4">DSM 108379</strain>
    </source>
</reference>
<dbReference type="EMBL" id="SKBN01000332">
    <property type="protein sequence ID" value="TGJ78933.1"/>
    <property type="molecule type" value="Genomic_DNA"/>
</dbReference>
<sequence length="249" mass="27586">MIMATLSPIESQYPTSASDEKANAHNTSILAIRGLHTTATGLELSRLADRALRNHEIGTTPNHVSGSHENEYNDDRNSPGRLDEEGEGKGKDKDDNVVPASELTVTTFEPFYFFFYGSLQAREVLQSICEIPDSTSESKEKDPIILREGASIQGKLKMWGPYPALLPAAVNSSVQGVAWLCEKPEYVARLCTYETSAYRMGYCDISIFSASGDAVEEVLRNSRTFVSTLVDDELEDGTFNITEYMTSFW</sequence>
<keyword evidence="4" id="KW-1185">Reference proteome</keyword>
<organism evidence="3 4">
    <name type="scientific">Xylaria hypoxylon</name>
    <dbReference type="NCBI Taxonomy" id="37992"/>
    <lineage>
        <taxon>Eukaryota</taxon>
        <taxon>Fungi</taxon>
        <taxon>Dikarya</taxon>
        <taxon>Ascomycota</taxon>
        <taxon>Pezizomycotina</taxon>
        <taxon>Sordariomycetes</taxon>
        <taxon>Xylariomycetidae</taxon>
        <taxon>Xylariales</taxon>
        <taxon>Xylariaceae</taxon>
        <taxon>Xylaria</taxon>
    </lineage>
</organism>
<feature type="region of interest" description="Disordered" evidence="1">
    <location>
        <begin position="1"/>
        <end position="20"/>
    </location>
</feature>
<protein>
    <recommendedName>
        <fullName evidence="2">Gamma-glutamylcyclotransferase AIG2-like domain-containing protein</fullName>
    </recommendedName>
</protein>
<comment type="caution">
    <text evidence="3">The sequence shown here is derived from an EMBL/GenBank/DDBJ whole genome shotgun (WGS) entry which is preliminary data.</text>
</comment>
<feature type="domain" description="Gamma-glutamylcyclotransferase AIG2-like" evidence="2">
    <location>
        <begin position="113"/>
        <end position="215"/>
    </location>
</feature>
<feature type="compositionally biased region" description="Basic and acidic residues" evidence="1">
    <location>
        <begin position="66"/>
        <end position="96"/>
    </location>
</feature>
<dbReference type="Proteomes" id="UP000297716">
    <property type="component" value="Unassembled WGS sequence"/>
</dbReference>
<evidence type="ECO:0000259" key="2">
    <source>
        <dbReference type="Pfam" id="PF06094"/>
    </source>
</evidence>
<evidence type="ECO:0000256" key="1">
    <source>
        <dbReference type="SAM" id="MobiDB-lite"/>
    </source>
</evidence>
<dbReference type="STRING" id="37992.A0A4Z0YJR5"/>
<dbReference type="InterPro" id="IPR009288">
    <property type="entry name" value="AIG2-like_dom"/>
</dbReference>
<name>A0A4Z0YJR5_9PEZI</name>
<proteinExistence type="predicted"/>
<dbReference type="AlphaFoldDB" id="A0A4Z0YJR5"/>
<feature type="region of interest" description="Disordered" evidence="1">
    <location>
        <begin position="57"/>
        <end position="96"/>
    </location>
</feature>
<dbReference type="SUPFAM" id="SSF110857">
    <property type="entry name" value="Gamma-glutamyl cyclotransferase-like"/>
    <property type="match status" value="1"/>
</dbReference>
<dbReference type="Pfam" id="PF06094">
    <property type="entry name" value="GGACT"/>
    <property type="match status" value="1"/>
</dbReference>
<evidence type="ECO:0000313" key="4">
    <source>
        <dbReference type="Proteomes" id="UP000297716"/>
    </source>
</evidence>